<sequence length="87" mass="9641">MIVIVDGRRDTSSGEKPNKPVKWTGNFVVADSSGNAIEAAWEPNGVPRMNYQGARNRASQLVASLTARLFEQHKQPIRKVAYTLTSR</sequence>
<protein>
    <submittedName>
        <fullName evidence="2">Uncharacterized protein</fullName>
    </submittedName>
</protein>
<evidence type="ECO:0000256" key="1">
    <source>
        <dbReference type="SAM" id="MobiDB-lite"/>
    </source>
</evidence>
<dbReference type="EMBL" id="JAHSTU010000014">
    <property type="protein sequence ID" value="MBV4524324.1"/>
    <property type="molecule type" value="Genomic_DNA"/>
</dbReference>
<name>A0ABS6QZL8_9PSED</name>
<dbReference type="Proteomes" id="UP001049200">
    <property type="component" value="Unassembled WGS sequence"/>
</dbReference>
<evidence type="ECO:0000313" key="3">
    <source>
        <dbReference type="Proteomes" id="UP001049200"/>
    </source>
</evidence>
<evidence type="ECO:0000313" key="2">
    <source>
        <dbReference type="EMBL" id="MBV4524324.1"/>
    </source>
</evidence>
<gene>
    <name evidence="2" type="ORF">KVG88_30080</name>
</gene>
<dbReference type="RefSeq" id="WP_217873528.1">
    <property type="nucleotide sequence ID" value="NZ_JAHSTU010000014.1"/>
</dbReference>
<organism evidence="2 3">
    <name type="scientific">Pseudomonas azerbaijanoccidentalis</name>
    <dbReference type="NCBI Taxonomy" id="2842347"/>
    <lineage>
        <taxon>Bacteria</taxon>
        <taxon>Pseudomonadati</taxon>
        <taxon>Pseudomonadota</taxon>
        <taxon>Gammaproteobacteria</taxon>
        <taxon>Pseudomonadales</taxon>
        <taxon>Pseudomonadaceae</taxon>
        <taxon>Pseudomonas</taxon>
    </lineage>
</organism>
<accession>A0ABS6QZL8</accession>
<feature type="region of interest" description="Disordered" evidence="1">
    <location>
        <begin position="1"/>
        <end position="20"/>
    </location>
</feature>
<reference evidence="2" key="1">
    <citation type="submission" date="2021-06" db="EMBL/GenBank/DDBJ databases">
        <title>Updating the genus Pseudomonas: Description of 43 new species and partition of the Pseudomonas putida group.</title>
        <authorList>
            <person name="Girard L."/>
            <person name="Lood C."/>
            <person name="Vandamme P."/>
            <person name="Rokni-Zadeh H."/>
            <person name="Van Noort V."/>
            <person name="Hofte M."/>
            <person name="Lavigne R."/>
            <person name="De Mot R."/>
        </authorList>
    </citation>
    <scope>NUCLEOTIDE SEQUENCE</scope>
    <source>
        <strain evidence="2">SWRI74</strain>
    </source>
</reference>
<keyword evidence="3" id="KW-1185">Reference proteome</keyword>
<proteinExistence type="predicted"/>
<comment type="caution">
    <text evidence="2">The sequence shown here is derived from an EMBL/GenBank/DDBJ whole genome shotgun (WGS) entry which is preliminary data.</text>
</comment>
<feature type="compositionally biased region" description="Basic and acidic residues" evidence="1">
    <location>
        <begin position="1"/>
        <end position="18"/>
    </location>
</feature>